<dbReference type="Gene3D" id="1.10.357.90">
    <property type="match status" value="1"/>
</dbReference>
<dbReference type="Pfam" id="PF21399">
    <property type="entry name" value="TERT_C"/>
    <property type="match status" value="1"/>
</dbReference>
<dbReference type="InterPro" id="IPR049139">
    <property type="entry name" value="TERT_C"/>
</dbReference>
<dbReference type="AlphaFoldDB" id="A0A0C3QS01"/>
<reference evidence="3" key="2">
    <citation type="submission" date="2015-01" db="EMBL/GenBank/DDBJ databases">
        <title>Evolutionary Origins and Diversification of the Mycorrhizal Mutualists.</title>
        <authorList>
            <consortium name="DOE Joint Genome Institute"/>
            <consortium name="Mycorrhizal Genomics Consortium"/>
            <person name="Kohler A."/>
            <person name="Kuo A."/>
            <person name="Nagy L.G."/>
            <person name="Floudas D."/>
            <person name="Copeland A."/>
            <person name="Barry K.W."/>
            <person name="Cichocki N."/>
            <person name="Veneault-Fourrey C."/>
            <person name="LaButti K."/>
            <person name="Lindquist E.A."/>
            <person name="Lipzen A."/>
            <person name="Lundell T."/>
            <person name="Morin E."/>
            <person name="Murat C."/>
            <person name="Riley R."/>
            <person name="Ohm R."/>
            <person name="Sun H."/>
            <person name="Tunlid A."/>
            <person name="Henrissat B."/>
            <person name="Grigoriev I.V."/>
            <person name="Hibbett D.S."/>
            <person name="Martin F."/>
        </authorList>
    </citation>
    <scope>NUCLEOTIDE SEQUENCE [LARGE SCALE GENOMIC DNA]</scope>
    <source>
        <strain evidence="3">MUT 4182</strain>
    </source>
</reference>
<evidence type="ECO:0000313" key="3">
    <source>
        <dbReference type="Proteomes" id="UP000054248"/>
    </source>
</evidence>
<reference evidence="2 3" key="1">
    <citation type="submission" date="2014-04" db="EMBL/GenBank/DDBJ databases">
        <authorList>
            <consortium name="DOE Joint Genome Institute"/>
            <person name="Kuo A."/>
            <person name="Girlanda M."/>
            <person name="Perotto S."/>
            <person name="Kohler A."/>
            <person name="Nagy L.G."/>
            <person name="Floudas D."/>
            <person name="Copeland A."/>
            <person name="Barry K.W."/>
            <person name="Cichocki N."/>
            <person name="Veneault-Fourrey C."/>
            <person name="LaButti K."/>
            <person name="Lindquist E.A."/>
            <person name="Lipzen A."/>
            <person name="Lundell T."/>
            <person name="Morin E."/>
            <person name="Murat C."/>
            <person name="Sun H."/>
            <person name="Tunlid A."/>
            <person name="Henrissat B."/>
            <person name="Grigoriev I.V."/>
            <person name="Hibbett D.S."/>
            <person name="Martin F."/>
            <person name="Nordberg H.P."/>
            <person name="Cantor M.N."/>
            <person name="Hua S.X."/>
        </authorList>
    </citation>
    <scope>NUCLEOTIDE SEQUENCE [LARGE SCALE GENOMIC DNA]</scope>
    <source>
        <strain evidence="2 3">MUT 4182</strain>
    </source>
</reference>
<evidence type="ECO:0000259" key="1">
    <source>
        <dbReference type="Pfam" id="PF21399"/>
    </source>
</evidence>
<sequence>MKMHCYLKSWRADAGITQMTRFILVTIETSIYSSLASIRRKATDRFAKENGATFSIQRELFVWLGYKAFHLVLSKKRTLYNLVLERLQKNVESKRLSPKTKIQLSQMKAVVRDGWANMVALQY</sequence>
<dbReference type="Proteomes" id="UP000054248">
    <property type="component" value="Unassembled WGS sequence"/>
</dbReference>
<dbReference type="STRING" id="1051891.A0A0C3QS01"/>
<feature type="domain" description="Telomerase reverse transcriptase C-terminal extension" evidence="1">
    <location>
        <begin position="2"/>
        <end position="87"/>
    </location>
</feature>
<evidence type="ECO:0000313" key="2">
    <source>
        <dbReference type="EMBL" id="KIO31631.1"/>
    </source>
</evidence>
<name>A0A0C3QS01_9AGAM</name>
<dbReference type="HOGENOM" id="CLU_145571_0_0_1"/>
<proteinExistence type="predicted"/>
<organism evidence="2 3">
    <name type="scientific">Tulasnella calospora MUT 4182</name>
    <dbReference type="NCBI Taxonomy" id="1051891"/>
    <lineage>
        <taxon>Eukaryota</taxon>
        <taxon>Fungi</taxon>
        <taxon>Dikarya</taxon>
        <taxon>Basidiomycota</taxon>
        <taxon>Agaricomycotina</taxon>
        <taxon>Agaricomycetes</taxon>
        <taxon>Cantharellales</taxon>
        <taxon>Tulasnellaceae</taxon>
        <taxon>Tulasnella</taxon>
    </lineage>
</organism>
<protein>
    <recommendedName>
        <fullName evidence="1">Telomerase reverse transcriptase C-terminal extension domain-containing protein</fullName>
    </recommendedName>
</protein>
<dbReference type="EMBL" id="KN822961">
    <property type="protein sequence ID" value="KIO31631.1"/>
    <property type="molecule type" value="Genomic_DNA"/>
</dbReference>
<dbReference type="OrthoDB" id="289721at2759"/>
<accession>A0A0C3QS01</accession>
<gene>
    <name evidence="2" type="ORF">M407DRAFT_128884</name>
</gene>
<keyword evidence="3" id="KW-1185">Reference proteome</keyword>